<evidence type="ECO:0000313" key="2">
    <source>
        <dbReference type="Proteomes" id="UP000183947"/>
    </source>
</evidence>
<dbReference type="RefSeq" id="WP_073285142.1">
    <property type="nucleotide sequence ID" value="NZ_FRAS01000012.1"/>
</dbReference>
<dbReference type="Proteomes" id="UP000183947">
    <property type="component" value="Unassembled WGS sequence"/>
</dbReference>
<protein>
    <submittedName>
        <fullName evidence="1">Uncharacterized protein</fullName>
    </submittedName>
</protein>
<reference evidence="2" key="1">
    <citation type="submission" date="2016-11" db="EMBL/GenBank/DDBJ databases">
        <authorList>
            <person name="Varghese N."/>
            <person name="Submissions S."/>
        </authorList>
    </citation>
    <scope>NUCLEOTIDE SEQUENCE [LARGE SCALE GENOMIC DNA]</scope>
    <source>
        <strain evidence="2">DSM 18569</strain>
    </source>
</reference>
<keyword evidence="2" id="KW-1185">Reference proteome</keyword>
<proteinExistence type="predicted"/>
<accession>A0A1M6Z3F3</accession>
<sequence length="70" mass="7958">MENKHSGPGNEEWDDILQHLRQVRQQIKEQGPLPEAEKAKVTMAFHRGLALLEGQARDMRGHLKGSSGKW</sequence>
<gene>
    <name evidence="1" type="ORF">SAMN02746009_02411</name>
</gene>
<organism evidence="1 2">
    <name type="scientific">Hymenobacter psychrotolerans DSM 18569</name>
    <dbReference type="NCBI Taxonomy" id="1121959"/>
    <lineage>
        <taxon>Bacteria</taxon>
        <taxon>Pseudomonadati</taxon>
        <taxon>Bacteroidota</taxon>
        <taxon>Cytophagia</taxon>
        <taxon>Cytophagales</taxon>
        <taxon>Hymenobacteraceae</taxon>
        <taxon>Hymenobacter</taxon>
    </lineage>
</organism>
<name>A0A1M6Z3F3_9BACT</name>
<dbReference type="OrthoDB" id="886997at2"/>
<dbReference type="AlphaFoldDB" id="A0A1M6Z3F3"/>
<evidence type="ECO:0000313" key="1">
    <source>
        <dbReference type="EMBL" id="SHL25051.1"/>
    </source>
</evidence>
<dbReference type="EMBL" id="FRAS01000012">
    <property type="protein sequence ID" value="SHL25051.1"/>
    <property type="molecule type" value="Genomic_DNA"/>
</dbReference>
<dbReference type="STRING" id="1121959.SAMN02746009_02411"/>